<dbReference type="NCBIfam" id="NF003589">
    <property type="entry name" value="PRK05254.1-2"/>
    <property type="match status" value="1"/>
</dbReference>
<feature type="active site" description="Proton acceptor" evidence="9">
    <location>
        <position position="65"/>
    </location>
</feature>
<name>A0ABT5EZF8_9BACT</name>
<evidence type="ECO:0000256" key="5">
    <source>
        <dbReference type="ARBA" id="ARBA00018429"/>
    </source>
</evidence>
<evidence type="ECO:0000259" key="10">
    <source>
        <dbReference type="SMART" id="SM00986"/>
    </source>
</evidence>
<dbReference type="Pfam" id="PF03167">
    <property type="entry name" value="UDG"/>
    <property type="match status" value="1"/>
</dbReference>
<dbReference type="PANTHER" id="PTHR11264:SF0">
    <property type="entry name" value="URACIL-DNA GLYCOSYLASE"/>
    <property type="match status" value="1"/>
</dbReference>
<keyword evidence="12" id="KW-1185">Reference proteome</keyword>
<dbReference type="EC" id="3.2.2.27" evidence="4 9"/>
<evidence type="ECO:0000256" key="9">
    <source>
        <dbReference type="HAMAP-Rule" id="MF_00148"/>
    </source>
</evidence>
<dbReference type="InterPro" id="IPR002043">
    <property type="entry name" value="UDG_fam1"/>
</dbReference>
<dbReference type="GO" id="GO:0004844">
    <property type="term" value="F:uracil DNA N-glycosylase activity"/>
    <property type="evidence" value="ECO:0007669"/>
    <property type="project" value="UniProtKB-EC"/>
</dbReference>
<dbReference type="HAMAP" id="MF_00148">
    <property type="entry name" value="UDG"/>
    <property type="match status" value="1"/>
</dbReference>
<evidence type="ECO:0000256" key="8">
    <source>
        <dbReference type="ARBA" id="ARBA00023204"/>
    </source>
</evidence>
<dbReference type="NCBIfam" id="NF003588">
    <property type="entry name" value="PRK05254.1-1"/>
    <property type="match status" value="1"/>
</dbReference>
<keyword evidence="11" id="KW-0326">Glycosidase</keyword>
<comment type="subcellular location">
    <subcellularLocation>
        <location evidence="9">Cytoplasm</location>
    </subcellularLocation>
</comment>
<dbReference type="CDD" id="cd10027">
    <property type="entry name" value="UDG-F1-like"/>
    <property type="match status" value="1"/>
</dbReference>
<dbReference type="NCBIfam" id="TIGR00628">
    <property type="entry name" value="ung"/>
    <property type="match status" value="1"/>
</dbReference>
<evidence type="ECO:0000256" key="7">
    <source>
        <dbReference type="ARBA" id="ARBA00022801"/>
    </source>
</evidence>
<accession>A0ABT5EZF8</accession>
<dbReference type="PANTHER" id="PTHR11264">
    <property type="entry name" value="URACIL-DNA GLYCOSYLASE"/>
    <property type="match status" value="1"/>
</dbReference>
<dbReference type="RefSeq" id="WP_271925528.1">
    <property type="nucleotide sequence ID" value="NZ_JAQNDO010000001.1"/>
</dbReference>
<evidence type="ECO:0000256" key="1">
    <source>
        <dbReference type="ARBA" id="ARBA00001400"/>
    </source>
</evidence>
<dbReference type="InterPro" id="IPR005122">
    <property type="entry name" value="Uracil-DNA_glycosylase-like"/>
</dbReference>
<dbReference type="Proteomes" id="UP001221411">
    <property type="component" value="Unassembled WGS sequence"/>
</dbReference>
<organism evidence="11 12">
    <name type="scientific">Polyangium mundeleinium</name>
    <dbReference type="NCBI Taxonomy" id="2995306"/>
    <lineage>
        <taxon>Bacteria</taxon>
        <taxon>Pseudomonadati</taxon>
        <taxon>Myxococcota</taxon>
        <taxon>Polyangia</taxon>
        <taxon>Polyangiales</taxon>
        <taxon>Polyangiaceae</taxon>
        <taxon>Polyangium</taxon>
    </lineage>
</organism>
<comment type="similarity">
    <text evidence="3 9">Belongs to the uracil-DNA glycosylase (UDG) superfamily. UNG family.</text>
</comment>
<proteinExistence type="inferred from homology"/>
<comment type="caution">
    <text evidence="11">The sequence shown here is derived from an EMBL/GenBank/DDBJ whole genome shotgun (WGS) entry which is preliminary data.</text>
</comment>
<gene>
    <name evidence="9 11" type="primary">ung</name>
    <name evidence="11" type="ORF">POL67_37905</name>
</gene>
<dbReference type="InterPro" id="IPR036895">
    <property type="entry name" value="Uracil-DNA_glycosylase-like_sf"/>
</dbReference>
<feature type="domain" description="Uracil-DNA glycosylase-like" evidence="10">
    <location>
        <begin position="50"/>
        <end position="210"/>
    </location>
</feature>
<evidence type="ECO:0000256" key="2">
    <source>
        <dbReference type="ARBA" id="ARBA00002631"/>
    </source>
</evidence>
<dbReference type="SUPFAM" id="SSF52141">
    <property type="entry name" value="Uracil-DNA glycosylase-like"/>
    <property type="match status" value="1"/>
</dbReference>
<evidence type="ECO:0000256" key="6">
    <source>
        <dbReference type="ARBA" id="ARBA00022763"/>
    </source>
</evidence>
<dbReference type="Gene3D" id="3.40.470.10">
    <property type="entry name" value="Uracil-DNA glycosylase-like domain"/>
    <property type="match status" value="1"/>
</dbReference>
<dbReference type="SMART" id="SM00987">
    <property type="entry name" value="UreE_C"/>
    <property type="match status" value="1"/>
</dbReference>
<comment type="catalytic activity">
    <reaction evidence="1 9">
        <text>Hydrolyzes single-stranded DNA or mismatched double-stranded DNA and polynucleotides, releasing free uracil.</text>
        <dbReference type="EC" id="3.2.2.27"/>
    </reaction>
</comment>
<keyword evidence="8 9" id="KW-0234">DNA repair</keyword>
<evidence type="ECO:0000256" key="3">
    <source>
        <dbReference type="ARBA" id="ARBA00008184"/>
    </source>
</evidence>
<protein>
    <recommendedName>
        <fullName evidence="5 9">Uracil-DNA glycosylase</fullName>
        <shortName evidence="9">UDG</shortName>
        <ecNumber evidence="4 9">3.2.2.27</ecNumber>
    </recommendedName>
</protein>
<sequence length="253" mass="27816">MKIDIPRSWQKVLAAELSRPSFAELAAFVDEERKNHVVFPPEDEVWNAFKETPYEKVRVALLGQDPYVGPGQAHGLCFSVCHSQRIPPSLANMFRELREDIPGFEVPDHGCLEPWAAQGVFLLNTILTVRAGEAGSHRGKGWETFTDGVISALSARKEPVVFALFGAHAQKKARLVDTSRNPIVKTGHPSPLSVRSFAGTRPFSAINAALRSMGEPEIDWRLPPRKALFPSAGARDAGVRLGEHLRGGLKPIE</sequence>
<evidence type="ECO:0000256" key="4">
    <source>
        <dbReference type="ARBA" id="ARBA00012030"/>
    </source>
</evidence>
<dbReference type="SMART" id="SM00986">
    <property type="entry name" value="UDG"/>
    <property type="match status" value="1"/>
</dbReference>
<dbReference type="NCBIfam" id="NF003592">
    <property type="entry name" value="PRK05254.1-5"/>
    <property type="match status" value="1"/>
</dbReference>
<comment type="function">
    <text evidence="2 9">Excises uracil residues from the DNA which can arise as a result of misincorporation of dUMP residues by DNA polymerase or due to deamination of cytosine.</text>
</comment>
<keyword evidence="9" id="KW-0963">Cytoplasm</keyword>
<evidence type="ECO:0000313" key="11">
    <source>
        <dbReference type="EMBL" id="MDC0747166.1"/>
    </source>
</evidence>
<keyword evidence="7 9" id="KW-0378">Hydrolase</keyword>
<reference evidence="11 12" key="1">
    <citation type="submission" date="2022-11" db="EMBL/GenBank/DDBJ databases">
        <title>Minimal conservation of predation-associated metabolite biosynthetic gene clusters underscores biosynthetic potential of Myxococcota including descriptions for ten novel species: Archangium lansinium sp. nov., Myxococcus landrumus sp. nov., Nannocystis bai.</title>
        <authorList>
            <person name="Ahearne A."/>
            <person name="Stevens C."/>
            <person name="Dowd S."/>
        </authorList>
    </citation>
    <scope>NUCLEOTIDE SEQUENCE [LARGE SCALE GENOMIC DNA]</scope>
    <source>
        <strain evidence="11 12">RJM3</strain>
    </source>
</reference>
<evidence type="ECO:0000313" key="12">
    <source>
        <dbReference type="Proteomes" id="UP001221411"/>
    </source>
</evidence>
<dbReference type="EMBL" id="JAQNDO010000001">
    <property type="protein sequence ID" value="MDC0747166.1"/>
    <property type="molecule type" value="Genomic_DNA"/>
</dbReference>
<keyword evidence="6 9" id="KW-0227">DNA damage</keyword>